<evidence type="ECO:0000313" key="3">
    <source>
        <dbReference type="EMBL" id="QHT35521.1"/>
    </source>
</evidence>
<protein>
    <submittedName>
        <fullName evidence="3">Uncharacterized protein</fullName>
    </submittedName>
</protein>
<name>A0A6C0F3S5_9ZZZZ</name>
<keyword evidence="2" id="KW-0472">Membrane</keyword>
<proteinExistence type="predicted"/>
<keyword evidence="2" id="KW-0812">Transmembrane</keyword>
<reference evidence="3" key="1">
    <citation type="journal article" date="2020" name="Nature">
        <title>Giant virus diversity and host interactions through global metagenomics.</title>
        <authorList>
            <person name="Schulz F."/>
            <person name="Roux S."/>
            <person name="Paez-Espino D."/>
            <person name="Jungbluth S."/>
            <person name="Walsh D.A."/>
            <person name="Denef V.J."/>
            <person name="McMahon K.D."/>
            <person name="Konstantinidis K.T."/>
            <person name="Eloe-Fadrosh E.A."/>
            <person name="Kyrpides N.C."/>
            <person name="Woyke T."/>
        </authorList>
    </citation>
    <scope>NUCLEOTIDE SEQUENCE</scope>
    <source>
        <strain evidence="3">GVMAG-M-3300009180-45</strain>
    </source>
</reference>
<evidence type="ECO:0000256" key="2">
    <source>
        <dbReference type="SAM" id="Phobius"/>
    </source>
</evidence>
<keyword evidence="2" id="KW-1133">Transmembrane helix</keyword>
<sequence length="119" mass="12753">MDDQTSLDALLPSPGLPQSMPPMAGVSGSDHIQRTQMSPSFKPSLPMMRMMWANLTLYISFFLATVVLSLSAPRDLLLRYIPNAYTSGGVVSWQGAGVLGAAAVVLSHLLNVFLLSFLG</sequence>
<organism evidence="3">
    <name type="scientific">viral metagenome</name>
    <dbReference type="NCBI Taxonomy" id="1070528"/>
    <lineage>
        <taxon>unclassified sequences</taxon>
        <taxon>metagenomes</taxon>
        <taxon>organismal metagenomes</taxon>
    </lineage>
</organism>
<evidence type="ECO:0000256" key="1">
    <source>
        <dbReference type="SAM" id="MobiDB-lite"/>
    </source>
</evidence>
<feature type="region of interest" description="Disordered" evidence="1">
    <location>
        <begin position="1"/>
        <end position="34"/>
    </location>
</feature>
<feature type="transmembrane region" description="Helical" evidence="2">
    <location>
        <begin position="92"/>
        <end position="118"/>
    </location>
</feature>
<feature type="transmembrane region" description="Helical" evidence="2">
    <location>
        <begin position="52"/>
        <end position="72"/>
    </location>
</feature>
<dbReference type="AlphaFoldDB" id="A0A6C0F3S5"/>
<dbReference type="EMBL" id="MN739022">
    <property type="protein sequence ID" value="QHT35521.1"/>
    <property type="molecule type" value="Genomic_DNA"/>
</dbReference>
<accession>A0A6C0F3S5</accession>